<keyword evidence="3" id="KW-1003">Cell membrane</keyword>
<protein>
    <recommendedName>
        <fullName evidence="11">Oligopeptide transport system permease protein OppB</fullName>
    </recommendedName>
</protein>
<evidence type="ECO:0000259" key="13">
    <source>
        <dbReference type="PROSITE" id="PS50928"/>
    </source>
</evidence>
<evidence type="ECO:0000256" key="10">
    <source>
        <dbReference type="ARBA" id="ARBA00024202"/>
    </source>
</evidence>
<dbReference type="EMBL" id="AFCS01000494">
    <property type="protein sequence ID" value="EHC79771.1"/>
    <property type="molecule type" value="Genomic_DNA"/>
</dbReference>
<evidence type="ECO:0000256" key="7">
    <source>
        <dbReference type="ARBA" id="ARBA00022927"/>
    </source>
</evidence>
<gene>
    <name evidence="14" type="ORF">LTSEMON_1968</name>
</gene>
<keyword evidence="5 12" id="KW-0812">Transmembrane</keyword>
<evidence type="ECO:0000256" key="8">
    <source>
        <dbReference type="ARBA" id="ARBA00022989"/>
    </source>
</evidence>
<dbReference type="AlphaFoldDB" id="G5Q238"/>
<evidence type="ECO:0000256" key="5">
    <source>
        <dbReference type="ARBA" id="ARBA00022692"/>
    </source>
</evidence>
<dbReference type="FunFam" id="1.10.3720.10:FF:000016">
    <property type="entry name" value="Oligopeptide transport system permease OppB"/>
    <property type="match status" value="1"/>
</dbReference>
<evidence type="ECO:0000256" key="6">
    <source>
        <dbReference type="ARBA" id="ARBA00022856"/>
    </source>
</evidence>
<dbReference type="SUPFAM" id="SSF161098">
    <property type="entry name" value="MetI-like"/>
    <property type="match status" value="1"/>
</dbReference>
<name>G5Q238_SALMO</name>
<dbReference type="GO" id="GO:0015833">
    <property type="term" value="P:peptide transport"/>
    <property type="evidence" value="ECO:0007669"/>
    <property type="project" value="UniProtKB-KW"/>
</dbReference>
<keyword evidence="2 12" id="KW-0813">Transport</keyword>
<evidence type="ECO:0000256" key="1">
    <source>
        <dbReference type="ARBA" id="ARBA00004429"/>
    </source>
</evidence>
<comment type="caution">
    <text evidence="14">The sequence shown here is derived from an EMBL/GenBank/DDBJ whole genome shotgun (WGS) entry which is preliminary data.</text>
</comment>
<organism evidence="14 15">
    <name type="scientific">Salmonella enterica subsp. enterica serovar Montevideo str. S5-403</name>
    <dbReference type="NCBI Taxonomy" id="913242"/>
    <lineage>
        <taxon>Bacteria</taxon>
        <taxon>Pseudomonadati</taxon>
        <taxon>Pseudomonadota</taxon>
        <taxon>Gammaproteobacteria</taxon>
        <taxon>Enterobacterales</taxon>
        <taxon>Enterobacteriaceae</taxon>
        <taxon>Salmonella</taxon>
    </lineage>
</organism>
<keyword evidence="8 12" id="KW-1133">Transmembrane helix</keyword>
<sequence length="365" mass="40024">MARHGTTAVVRQWSAKWSTAVVPWCLFSSHYNVPWRIGLSRPGSKGTGQKVRAMLKFILRRCLEAIPTLFILITISFFMMRLAPGSPFTGERALPPEVLANIEAKYHLNDPIMTQYFSYLKQLAHGDFGPSFKYKDYTVNDLVAASFPVSAIWLPPASPFAAAFLLAVIIGVSAGVIAALKQNTRWDYTVMGFAMTGVVIPSFVVAPLLVMVFAITLQWLPGGGWNGGALKFMILPMVALSLAYIASIARITRGSMIEVLHSNFIRTARAKGLPMRRIIFRHALKPALLPVLSYMGPAFVGIITGSMVIETIYGLPGIGQLFVNGALNRDYSLVLSLTILVGALTILFNAIVDVLYAVIDPKIRY</sequence>
<evidence type="ECO:0000256" key="11">
    <source>
        <dbReference type="ARBA" id="ARBA00072250"/>
    </source>
</evidence>
<keyword evidence="4" id="KW-0997">Cell inner membrane</keyword>
<feature type="transmembrane region" description="Helical" evidence="12">
    <location>
        <begin position="333"/>
        <end position="359"/>
    </location>
</feature>
<dbReference type="Gene3D" id="1.10.3720.10">
    <property type="entry name" value="MetI-like"/>
    <property type="match status" value="1"/>
</dbReference>
<feature type="transmembrane region" description="Helical" evidence="12">
    <location>
        <begin position="192"/>
        <end position="220"/>
    </location>
</feature>
<feature type="transmembrane region" description="Helical" evidence="12">
    <location>
        <begin position="62"/>
        <end position="83"/>
    </location>
</feature>
<feature type="domain" description="ABC transmembrane type-1" evidence="13">
    <location>
        <begin position="153"/>
        <end position="352"/>
    </location>
</feature>
<evidence type="ECO:0000313" key="14">
    <source>
        <dbReference type="EMBL" id="EHC79771.1"/>
    </source>
</evidence>
<accession>G5Q238</accession>
<comment type="similarity">
    <text evidence="10">Belongs to the binding-protein-dependent transport system permease family. OppBC subfamily.</text>
</comment>
<dbReference type="GO" id="GO:0015031">
    <property type="term" value="P:protein transport"/>
    <property type="evidence" value="ECO:0007669"/>
    <property type="project" value="UniProtKB-KW"/>
</dbReference>
<feature type="transmembrane region" description="Helical" evidence="12">
    <location>
        <begin position="160"/>
        <end position="180"/>
    </location>
</feature>
<evidence type="ECO:0000256" key="12">
    <source>
        <dbReference type="RuleBase" id="RU363032"/>
    </source>
</evidence>
<evidence type="ECO:0000256" key="2">
    <source>
        <dbReference type="ARBA" id="ARBA00022448"/>
    </source>
</evidence>
<dbReference type="Proteomes" id="UP000003221">
    <property type="component" value="Unassembled WGS sequence"/>
</dbReference>
<dbReference type="Pfam" id="PF00528">
    <property type="entry name" value="BPD_transp_1"/>
    <property type="match status" value="1"/>
</dbReference>
<proteinExistence type="inferred from homology"/>
<reference evidence="14 15" key="1">
    <citation type="journal article" date="2011" name="BMC Genomics">
        <title>Genome sequencing reveals diversification of virulence factor content and possible host adaptation in distinct subpopulations of Salmonella enterica.</title>
        <authorList>
            <person name="den Bakker H.C."/>
            <person name="Moreno Switt A.I."/>
            <person name="Govoni G."/>
            <person name="Cummings C.A."/>
            <person name="Ranieri M.L."/>
            <person name="Degoricija L."/>
            <person name="Hoelzer K."/>
            <person name="Rodriguez-Rivera L.D."/>
            <person name="Brown S."/>
            <person name="Bolchacova E."/>
            <person name="Furtado M.R."/>
            <person name="Wiedmann M."/>
        </authorList>
    </citation>
    <scope>NUCLEOTIDE SEQUENCE [LARGE SCALE GENOMIC DNA]</scope>
    <source>
        <strain evidence="14 15">S5-403</strain>
    </source>
</reference>
<dbReference type="InterPro" id="IPR045621">
    <property type="entry name" value="BPD_transp_1_N"/>
</dbReference>
<dbReference type="InterPro" id="IPR000515">
    <property type="entry name" value="MetI-like"/>
</dbReference>
<dbReference type="PATRIC" id="fig|913242.3.peg.1732"/>
<evidence type="ECO:0000256" key="9">
    <source>
        <dbReference type="ARBA" id="ARBA00023136"/>
    </source>
</evidence>
<dbReference type="GO" id="GO:0005886">
    <property type="term" value="C:plasma membrane"/>
    <property type="evidence" value="ECO:0007669"/>
    <property type="project" value="UniProtKB-SubCell"/>
</dbReference>
<keyword evidence="7" id="KW-0653">Protein transport</keyword>
<dbReference type="PROSITE" id="PS50928">
    <property type="entry name" value="ABC_TM1"/>
    <property type="match status" value="1"/>
</dbReference>
<keyword evidence="9 12" id="KW-0472">Membrane</keyword>
<dbReference type="PANTHER" id="PTHR43163:SF6">
    <property type="entry name" value="DIPEPTIDE TRANSPORT SYSTEM PERMEASE PROTEIN DPPB-RELATED"/>
    <property type="match status" value="1"/>
</dbReference>
<dbReference type="Pfam" id="PF19300">
    <property type="entry name" value="BPD_transp_1_N"/>
    <property type="match status" value="1"/>
</dbReference>
<evidence type="ECO:0000256" key="3">
    <source>
        <dbReference type="ARBA" id="ARBA00022475"/>
    </source>
</evidence>
<feature type="transmembrane region" description="Helical" evidence="12">
    <location>
        <begin position="287"/>
        <end position="313"/>
    </location>
</feature>
<comment type="subcellular location">
    <subcellularLocation>
        <location evidence="1">Cell inner membrane</location>
        <topology evidence="1">Multi-pass membrane protein</topology>
    </subcellularLocation>
    <subcellularLocation>
        <location evidence="12">Cell membrane</location>
        <topology evidence="12">Multi-pass membrane protein</topology>
    </subcellularLocation>
</comment>
<feature type="transmembrane region" description="Helical" evidence="12">
    <location>
        <begin position="232"/>
        <end position="251"/>
    </location>
</feature>
<evidence type="ECO:0000313" key="15">
    <source>
        <dbReference type="Proteomes" id="UP000003221"/>
    </source>
</evidence>
<dbReference type="CDD" id="cd06261">
    <property type="entry name" value="TM_PBP2"/>
    <property type="match status" value="1"/>
</dbReference>
<keyword evidence="6" id="KW-0571">Peptide transport</keyword>
<dbReference type="PANTHER" id="PTHR43163">
    <property type="entry name" value="DIPEPTIDE TRANSPORT SYSTEM PERMEASE PROTEIN DPPB-RELATED"/>
    <property type="match status" value="1"/>
</dbReference>
<dbReference type="GO" id="GO:0055085">
    <property type="term" value="P:transmembrane transport"/>
    <property type="evidence" value="ECO:0007669"/>
    <property type="project" value="InterPro"/>
</dbReference>
<dbReference type="NCBIfam" id="NF007008">
    <property type="entry name" value="PRK09471.1"/>
    <property type="match status" value="1"/>
</dbReference>
<evidence type="ECO:0000256" key="4">
    <source>
        <dbReference type="ARBA" id="ARBA00022519"/>
    </source>
</evidence>
<dbReference type="InterPro" id="IPR035906">
    <property type="entry name" value="MetI-like_sf"/>
</dbReference>